<gene>
    <name evidence="1" type="ORF">Adt_33387</name>
</gene>
<name>A0ABD1QX01_9LAMI</name>
<evidence type="ECO:0000313" key="1">
    <source>
        <dbReference type="EMBL" id="KAL2480421.1"/>
    </source>
</evidence>
<dbReference type="AlphaFoldDB" id="A0ABD1QX01"/>
<accession>A0ABD1QX01</accession>
<protein>
    <submittedName>
        <fullName evidence="1">Uncharacterized protein</fullName>
    </submittedName>
</protein>
<reference evidence="2" key="1">
    <citation type="submission" date="2024-07" db="EMBL/GenBank/DDBJ databases">
        <title>Two chromosome-level genome assemblies of Korean endemic species Abeliophyllum distichum and Forsythia ovata (Oleaceae).</title>
        <authorList>
            <person name="Jang H."/>
        </authorList>
    </citation>
    <scope>NUCLEOTIDE SEQUENCE [LARGE SCALE GENOMIC DNA]</scope>
</reference>
<keyword evidence="2" id="KW-1185">Reference proteome</keyword>
<evidence type="ECO:0000313" key="2">
    <source>
        <dbReference type="Proteomes" id="UP001604336"/>
    </source>
</evidence>
<comment type="caution">
    <text evidence="1">The sequence shown here is derived from an EMBL/GenBank/DDBJ whole genome shotgun (WGS) entry which is preliminary data.</text>
</comment>
<organism evidence="1 2">
    <name type="scientific">Abeliophyllum distichum</name>
    <dbReference type="NCBI Taxonomy" id="126358"/>
    <lineage>
        <taxon>Eukaryota</taxon>
        <taxon>Viridiplantae</taxon>
        <taxon>Streptophyta</taxon>
        <taxon>Embryophyta</taxon>
        <taxon>Tracheophyta</taxon>
        <taxon>Spermatophyta</taxon>
        <taxon>Magnoliopsida</taxon>
        <taxon>eudicotyledons</taxon>
        <taxon>Gunneridae</taxon>
        <taxon>Pentapetalae</taxon>
        <taxon>asterids</taxon>
        <taxon>lamiids</taxon>
        <taxon>Lamiales</taxon>
        <taxon>Oleaceae</taxon>
        <taxon>Forsythieae</taxon>
        <taxon>Abeliophyllum</taxon>
    </lineage>
</organism>
<sequence length="126" mass="15304">MHYSNNLDLLDFDPKIKRSFHQIQREQWEKIKQQKDTIGDNNQSYDPPSTDVRNLLASMVRAAEVNEWDILMDEYMMSPIFENLPFYGRTNENLHYHLSRFMEYCRNFTYQGVNDKALRMRLFHTF</sequence>
<dbReference type="EMBL" id="JBFOLK010000010">
    <property type="protein sequence ID" value="KAL2480421.1"/>
    <property type="molecule type" value="Genomic_DNA"/>
</dbReference>
<dbReference type="Proteomes" id="UP001604336">
    <property type="component" value="Unassembled WGS sequence"/>
</dbReference>
<proteinExistence type="predicted"/>